<dbReference type="Pfam" id="PF13432">
    <property type="entry name" value="TPR_16"/>
    <property type="match status" value="1"/>
</dbReference>
<dbReference type="EMBL" id="JAUJEA010000003">
    <property type="protein sequence ID" value="MDN5202036.1"/>
    <property type="molecule type" value="Genomic_DNA"/>
</dbReference>
<name>A0ABT8KMT8_9BACT</name>
<protein>
    <submittedName>
        <fullName evidence="1">Tetratricopeptide repeat protein</fullName>
    </submittedName>
</protein>
<reference evidence="1" key="1">
    <citation type="submission" date="2023-06" db="EMBL/GenBank/DDBJ databases">
        <title>Genomic of Parafulvivirga corallium.</title>
        <authorList>
            <person name="Wang G."/>
        </authorList>
    </citation>
    <scope>NUCLEOTIDE SEQUENCE</scope>
    <source>
        <strain evidence="1">BMA10</strain>
    </source>
</reference>
<dbReference type="Proteomes" id="UP001172082">
    <property type="component" value="Unassembled WGS sequence"/>
</dbReference>
<dbReference type="SUPFAM" id="SSF48452">
    <property type="entry name" value="TPR-like"/>
    <property type="match status" value="2"/>
</dbReference>
<organism evidence="1 2">
    <name type="scientific">Splendidivirga corallicola</name>
    <dbReference type="NCBI Taxonomy" id="3051826"/>
    <lineage>
        <taxon>Bacteria</taxon>
        <taxon>Pseudomonadati</taxon>
        <taxon>Bacteroidota</taxon>
        <taxon>Cytophagia</taxon>
        <taxon>Cytophagales</taxon>
        <taxon>Splendidivirgaceae</taxon>
        <taxon>Splendidivirga</taxon>
    </lineage>
</organism>
<gene>
    <name evidence="1" type="ORF">QQ008_11700</name>
</gene>
<sequence length="602" mass="70589">MNKIIVFFLFTTLTQISFAQTDKINLANEYYSNGDYTKALDLYIELARRAKNIPAIHKNYFDLLLTNSSYPEAEKYINRVIKVYPQNIYYNIDKGVLFKAQGRVDDADKLFNRVIESSKKEDYKTRITAQYFLNKRLTNYALKTFKEARKKSDDPYAYSIDMANIYRITNNKSMMIEEYLNYVTSQPANIEYVKNVLQNLLSEEEDLRNLETMLFDKVQKKPDRKIYSELLIWVNLQLKNFYGAFIQSRAYDKRFKTDGEKTMDIGAIAFENKDYKTTIKIFEYITKEYQNSDNYILARRYLIWSREEIVKNTFPVDNDEIRKLVNDYEKLVSEVGLNHITLEALRSEALLYAFYLNEKDHAIEILSRIINANRTGANLRAKCKLDLGDIFILTGEPWESTLLYSQVEKTHKEHPLGYEAKLRNAKLSYYKGEFSLAQSHLDILKLATSREISNDAISLSLLIKDNTILDTTDFAMKQYASIELLLFQNKKKEALDSLNIMLKEFPGHSLTDEIYWSQAKIYMELGEFEKSLELLNKIVGEYSYDILSDDAYFLTGTIYEDQLNDKNRAMEIYQDFLTKYPGSLFVAEARKRFRKLRGDLVN</sequence>
<accession>A0ABT8KMT8</accession>
<dbReference type="RefSeq" id="WP_346752060.1">
    <property type="nucleotide sequence ID" value="NZ_JAUJEA010000003.1"/>
</dbReference>
<dbReference type="InterPro" id="IPR011990">
    <property type="entry name" value="TPR-like_helical_dom_sf"/>
</dbReference>
<dbReference type="Gene3D" id="1.25.40.10">
    <property type="entry name" value="Tetratricopeptide repeat domain"/>
    <property type="match status" value="3"/>
</dbReference>
<dbReference type="Pfam" id="PF25058">
    <property type="entry name" value="ARM_TT21"/>
    <property type="match status" value="1"/>
</dbReference>
<evidence type="ECO:0000313" key="1">
    <source>
        <dbReference type="EMBL" id="MDN5202036.1"/>
    </source>
</evidence>
<proteinExistence type="predicted"/>
<evidence type="ECO:0000313" key="2">
    <source>
        <dbReference type="Proteomes" id="UP001172082"/>
    </source>
</evidence>
<comment type="caution">
    <text evidence="1">The sequence shown here is derived from an EMBL/GenBank/DDBJ whole genome shotgun (WGS) entry which is preliminary data.</text>
</comment>
<keyword evidence="2" id="KW-1185">Reference proteome</keyword>